<dbReference type="PANTHER" id="PTHR10578:SF140">
    <property type="entry name" value="FMN HYDROXY ACID DEHYDROGENASE DOMAIN-CONTAINING PROTEIN"/>
    <property type="match status" value="1"/>
</dbReference>
<comment type="similarity">
    <text evidence="3">Belongs to the FMN-dependent alpha-hydroxy acid dehydrogenase family.</text>
</comment>
<feature type="binding site" evidence="5">
    <location>
        <position position="269"/>
    </location>
    <ligand>
        <name>FMN</name>
        <dbReference type="ChEBI" id="CHEBI:58210"/>
    </ligand>
</feature>
<feature type="binding site" evidence="5">
    <location>
        <position position="247"/>
    </location>
    <ligand>
        <name>FMN</name>
        <dbReference type="ChEBI" id="CHEBI:58210"/>
    </ligand>
</feature>
<feature type="signal peptide" evidence="6">
    <location>
        <begin position="1"/>
        <end position="15"/>
    </location>
</feature>
<feature type="active site" description="Proton acceptor" evidence="4">
    <location>
        <position position="271"/>
    </location>
</feature>
<feature type="binding site" evidence="5">
    <location>
        <position position="274"/>
    </location>
    <ligand>
        <name>glyoxylate</name>
        <dbReference type="ChEBI" id="CHEBI:36655"/>
    </ligand>
</feature>
<dbReference type="PIRSF" id="PIRSF000138">
    <property type="entry name" value="Al-hdrx_acd_dh"/>
    <property type="match status" value="1"/>
</dbReference>
<dbReference type="InterPro" id="IPR037396">
    <property type="entry name" value="FMN_HAD"/>
</dbReference>
<evidence type="ECO:0000313" key="8">
    <source>
        <dbReference type="EMBL" id="CRK13486.1"/>
    </source>
</evidence>
<feature type="binding site" evidence="5">
    <location>
        <position position="175"/>
    </location>
    <ligand>
        <name>glyoxylate</name>
        <dbReference type="ChEBI" id="CHEBI:36655"/>
    </ligand>
</feature>
<name>A0A0G4KUY3_VERLO</name>
<organism evidence="8 9">
    <name type="scientific">Verticillium longisporum</name>
    <name type="common">Verticillium dahliae var. longisporum</name>
    <dbReference type="NCBI Taxonomy" id="100787"/>
    <lineage>
        <taxon>Eukaryota</taxon>
        <taxon>Fungi</taxon>
        <taxon>Dikarya</taxon>
        <taxon>Ascomycota</taxon>
        <taxon>Pezizomycotina</taxon>
        <taxon>Sordariomycetes</taxon>
        <taxon>Hypocreomycetidae</taxon>
        <taxon>Glomerellales</taxon>
        <taxon>Plectosphaerellaceae</taxon>
        <taxon>Verticillium</taxon>
    </lineage>
</organism>
<dbReference type="Pfam" id="PF01070">
    <property type="entry name" value="FMN_dh"/>
    <property type="match status" value="2"/>
</dbReference>
<dbReference type="Gene3D" id="3.20.20.70">
    <property type="entry name" value="Aldolase class I"/>
    <property type="match status" value="2"/>
</dbReference>
<feature type="domain" description="FMN hydroxy acid dehydrogenase" evidence="7">
    <location>
        <begin position="40"/>
        <end position="378"/>
    </location>
</feature>
<keyword evidence="5" id="KW-0288">FMN</keyword>
<dbReference type="GO" id="GO:0016491">
    <property type="term" value="F:oxidoreductase activity"/>
    <property type="evidence" value="ECO:0007669"/>
    <property type="project" value="UniProtKB-KW"/>
</dbReference>
<comment type="cofactor">
    <cofactor evidence="1">
        <name>FMN</name>
        <dbReference type="ChEBI" id="CHEBI:58210"/>
    </cofactor>
</comment>
<dbReference type="Proteomes" id="UP000044602">
    <property type="component" value="Unassembled WGS sequence"/>
</dbReference>
<dbReference type="PANTHER" id="PTHR10578">
    <property type="entry name" value="S -2-HYDROXY-ACID OXIDASE-RELATED"/>
    <property type="match status" value="1"/>
</dbReference>
<evidence type="ECO:0000256" key="1">
    <source>
        <dbReference type="ARBA" id="ARBA00001917"/>
    </source>
</evidence>
<keyword evidence="5" id="KW-0285">Flavoprotein</keyword>
<dbReference type="PROSITE" id="PS51349">
    <property type="entry name" value="FMN_HYDROXY_ACID_DH_2"/>
    <property type="match status" value="1"/>
</dbReference>
<keyword evidence="6" id="KW-0732">Signal</keyword>
<dbReference type="EMBL" id="CVQH01004669">
    <property type="protein sequence ID" value="CRK13486.1"/>
    <property type="molecule type" value="Genomic_DNA"/>
</dbReference>
<evidence type="ECO:0000256" key="3">
    <source>
        <dbReference type="ARBA" id="ARBA00024042"/>
    </source>
</evidence>
<accession>A0A0G4KUY3</accession>
<feature type="binding site" evidence="5">
    <location>
        <position position="210"/>
    </location>
    <ligand>
        <name>glyoxylate</name>
        <dbReference type="ChEBI" id="CHEBI:36655"/>
    </ligand>
</feature>
<feature type="binding site" evidence="5">
    <location>
        <position position="150"/>
    </location>
    <ligand>
        <name>FMN</name>
        <dbReference type="ChEBI" id="CHEBI:58210"/>
    </ligand>
</feature>
<feature type="binding site" evidence="5">
    <location>
        <position position="271"/>
    </location>
    <ligand>
        <name>glyoxylate</name>
        <dbReference type="ChEBI" id="CHEBI:36655"/>
    </ligand>
</feature>
<feature type="binding site" evidence="5">
    <location>
        <begin position="328"/>
        <end position="329"/>
    </location>
    <ligand>
        <name>FMN</name>
        <dbReference type="ChEBI" id="CHEBI:58210"/>
    </ligand>
</feature>
<proteinExistence type="inferred from homology"/>
<dbReference type="InterPro" id="IPR012133">
    <property type="entry name" value="Alpha-hydoxy_acid_DH_FMN"/>
</dbReference>
<evidence type="ECO:0000259" key="7">
    <source>
        <dbReference type="PROSITE" id="PS51349"/>
    </source>
</evidence>
<dbReference type="AlphaFoldDB" id="A0A0G4KUY3"/>
<keyword evidence="9" id="KW-1185">Reference proteome</keyword>
<dbReference type="InterPro" id="IPR000262">
    <property type="entry name" value="FMN-dep_DH"/>
</dbReference>
<dbReference type="SUPFAM" id="SSF51395">
    <property type="entry name" value="FMN-linked oxidoreductases"/>
    <property type="match status" value="1"/>
</dbReference>
<dbReference type="STRING" id="100787.A0A0G4KUY3"/>
<evidence type="ECO:0000256" key="4">
    <source>
        <dbReference type="PIRSR" id="PIRSR000138-1"/>
    </source>
</evidence>
<evidence type="ECO:0000256" key="6">
    <source>
        <dbReference type="SAM" id="SignalP"/>
    </source>
</evidence>
<feature type="binding site" evidence="5">
    <location>
        <position position="66"/>
    </location>
    <ligand>
        <name>glyoxylate</name>
        <dbReference type="ChEBI" id="CHEBI:36655"/>
    </ligand>
</feature>
<evidence type="ECO:0000256" key="5">
    <source>
        <dbReference type="PIRSR" id="PIRSR000138-2"/>
    </source>
</evidence>
<sequence length="382" mass="41572">MRAAVLITLATGALAARPYLNEPDTGIEAVLGDTPQGTLPNITGLVGLPDFEWAARRYLPIENYTYYMNGAGGEWSARNSLEVYHRYNWRARQLVDITNIPATLPTTILGYNFSTPFFISPCARGVNGHPEAELNLVKGAAAGNIMYMPSAFSSKSAAEISAAKAKDQVLFQQLYLTANLTADTATLRRYEAAGVNVFVLTIDSSAGSNRQRAARYGVGSANTQLTKLTWDYYEQLKKVTKLPIAVKGVTSVETARQAIKHKVPAILVSNHGGRSFDGSPSSLEILLELNQKAPEVFKKTEVWADGGVRYGGDILKLLALGAKAVGVGRPYMFANIYGTEGVEKVTELLRRELIVDAGNLGLPSLKDIDSTYVNWTPNNWYS</sequence>
<feature type="chain" id="PRO_5012000325" description="FMN hydroxy acid dehydrogenase domain-containing protein" evidence="6">
    <location>
        <begin position="16"/>
        <end position="382"/>
    </location>
</feature>
<feature type="binding site" evidence="5">
    <location>
        <begin position="305"/>
        <end position="309"/>
    </location>
    <ligand>
        <name>FMN</name>
        <dbReference type="ChEBI" id="CHEBI:58210"/>
    </ligand>
</feature>
<keyword evidence="2" id="KW-0560">Oxidoreductase</keyword>
<feature type="binding site" evidence="5">
    <location>
        <position position="173"/>
    </location>
    <ligand>
        <name>FMN</name>
        <dbReference type="ChEBI" id="CHEBI:58210"/>
    </ligand>
</feature>
<evidence type="ECO:0000313" key="9">
    <source>
        <dbReference type="Proteomes" id="UP000044602"/>
    </source>
</evidence>
<dbReference type="InterPro" id="IPR013785">
    <property type="entry name" value="Aldolase_TIM"/>
</dbReference>
<gene>
    <name evidence="8" type="ORF">BN1708_010826</name>
</gene>
<feature type="binding site" evidence="5">
    <location>
        <begin position="121"/>
        <end position="123"/>
    </location>
    <ligand>
        <name>FMN</name>
        <dbReference type="ChEBI" id="CHEBI:58210"/>
    </ligand>
</feature>
<reference evidence="8 9" key="1">
    <citation type="submission" date="2015-05" db="EMBL/GenBank/DDBJ databases">
        <authorList>
            <person name="Wang D.B."/>
            <person name="Wang M."/>
        </authorList>
    </citation>
    <scope>NUCLEOTIDE SEQUENCE [LARGE SCALE GENOMIC DNA]</scope>
    <source>
        <strain evidence="8">VL1</strain>
    </source>
</reference>
<protein>
    <recommendedName>
        <fullName evidence="7">FMN hydroxy acid dehydrogenase domain-containing protein</fullName>
    </recommendedName>
</protein>
<evidence type="ECO:0000256" key="2">
    <source>
        <dbReference type="ARBA" id="ARBA00023002"/>
    </source>
</evidence>
<feature type="binding site" evidence="5">
    <location>
        <position position="201"/>
    </location>
    <ligand>
        <name>FMN</name>
        <dbReference type="ChEBI" id="CHEBI:58210"/>
    </ligand>
</feature>
<dbReference type="GO" id="GO:0010181">
    <property type="term" value="F:FMN binding"/>
    <property type="evidence" value="ECO:0007669"/>
    <property type="project" value="InterPro"/>
</dbReference>